<dbReference type="EMBL" id="BARS01011862">
    <property type="protein sequence ID" value="GAF94572.1"/>
    <property type="molecule type" value="Genomic_DNA"/>
</dbReference>
<sequence length="56" mass="6579">MAYHTGNWWYVQHLFRKSLLVGYYLEVLERYNANGSDTTENVINNSDTESIIDACY</sequence>
<name>X0U2E9_9ZZZZ</name>
<organism evidence="1">
    <name type="scientific">marine sediment metagenome</name>
    <dbReference type="NCBI Taxonomy" id="412755"/>
    <lineage>
        <taxon>unclassified sequences</taxon>
        <taxon>metagenomes</taxon>
        <taxon>ecological metagenomes</taxon>
    </lineage>
</organism>
<gene>
    <name evidence="1" type="ORF">S01H1_21407</name>
</gene>
<comment type="caution">
    <text evidence="1">The sequence shown here is derived from an EMBL/GenBank/DDBJ whole genome shotgun (WGS) entry which is preliminary data.</text>
</comment>
<proteinExistence type="predicted"/>
<dbReference type="AlphaFoldDB" id="X0U2E9"/>
<evidence type="ECO:0000313" key="1">
    <source>
        <dbReference type="EMBL" id="GAF94572.1"/>
    </source>
</evidence>
<protein>
    <submittedName>
        <fullName evidence="1">Uncharacterized protein</fullName>
    </submittedName>
</protein>
<accession>X0U2E9</accession>
<feature type="non-terminal residue" evidence="1">
    <location>
        <position position="56"/>
    </location>
</feature>
<reference evidence="1" key="1">
    <citation type="journal article" date="2014" name="Front. Microbiol.">
        <title>High frequency of phylogenetically diverse reductive dehalogenase-homologous genes in deep subseafloor sedimentary metagenomes.</title>
        <authorList>
            <person name="Kawai M."/>
            <person name="Futagami T."/>
            <person name="Toyoda A."/>
            <person name="Takaki Y."/>
            <person name="Nishi S."/>
            <person name="Hori S."/>
            <person name="Arai W."/>
            <person name="Tsubouchi T."/>
            <person name="Morono Y."/>
            <person name="Uchiyama I."/>
            <person name="Ito T."/>
            <person name="Fujiyama A."/>
            <person name="Inagaki F."/>
            <person name="Takami H."/>
        </authorList>
    </citation>
    <scope>NUCLEOTIDE SEQUENCE</scope>
    <source>
        <strain evidence="1">Expedition CK06-06</strain>
    </source>
</reference>